<protein>
    <recommendedName>
        <fullName evidence="3">BrnA antitoxin of type II toxin-antitoxin system</fullName>
    </recommendedName>
</protein>
<organism evidence="1 2">
    <name type="scientific">Caballeronia sordidicola</name>
    <name type="common">Burkholderia sordidicola</name>
    <dbReference type="NCBI Taxonomy" id="196367"/>
    <lineage>
        <taxon>Bacteria</taxon>
        <taxon>Pseudomonadati</taxon>
        <taxon>Pseudomonadota</taxon>
        <taxon>Betaproteobacteria</taxon>
        <taxon>Burkholderiales</taxon>
        <taxon>Burkholderiaceae</taxon>
        <taxon>Caballeronia</taxon>
    </lineage>
</organism>
<sequence length="94" mass="10794">MQSDLAKSDARVLTAQDYDEIPELEDSFFEKADQHVNGVLVKRGRGRPLGSNKEQMNLRIDRDVIAAYRLQGEGWQTRMNDALRDYAKSHGLMR</sequence>
<dbReference type="InterPro" id="IPR025528">
    <property type="entry name" value="BrnA_antitoxin"/>
</dbReference>
<proteinExistence type="predicted"/>
<dbReference type="Pfam" id="PF14384">
    <property type="entry name" value="BrnA_antitoxin"/>
    <property type="match status" value="1"/>
</dbReference>
<comment type="caution">
    <text evidence="1">The sequence shown here is derived from an EMBL/GenBank/DDBJ whole genome shotgun (WGS) entry which is preliminary data.</text>
</comment>
<evidence type="ECO:0000313" key="1">
    <source>
        <dbReference type="EMBL" id="OXC77954.1"/>
    </source>
</evidence>
<name>A0A226X3E1_CABSO</name>
<dbReference type="AlphaFoldDB" id="A0A226X3E1"/>
<dbReference type="EMBL" id="MTHB01000087">
    <property type="protein sequence ID" value="OXC77954.1"/>
    <property type="molecule type" value="Genomic_DNA"/>
</dbReference>
<gene>
    <name evidence="1" type="ORF">BSU04_14330</name>
</gene>
<evidence type="ECO:0008006" key="3">
    <source>
        <dbReference type="Google" id="ProtNLM"/>
    </source>
</evidence>
<accession>A0A226X3E1</accession>
<dbReference type="Proteomes" id="UP000214720">
    <property type="component" value="Unassembled WGS sequence"/>
</dbReference>
<reference evidence="2" key="1">
    <citation type="submission" date="2017-01" db="EMBL/GenBank/DDBJ databases">
        <title>Genome Analysis of Deinococcus marmoris KOPRI26562.</title>
        <authorList>
            <person name="Kim J.H."/>
            <person name="Oh H.-M."/>
        </authorList>
    </citation>
    <scope>NUCLEOTIDE SEQUENCE [LARGE SCALE GENOMIC DNA]</scope>
    <source>
        <strain evidence="2">PAMC 26633</strain>
    </source>
</reference>
<evidence type="ECO:0000313" key="2">
    <source>
        <dbReference type="Proteomes" id="UP000214720"/>
    </source>
</evidence>